<protein>
    <submittedName>
        <fullName evidence="1">Uncharacterized protein</fullName>
    </submittedName>
</protein>
<dbReference type="EMBL" id="GBXM01096168">
    <property type="protein sequence ID" value="JAH12409.1"/>
    <property type="molecule type" value="Transcribed_RNA"/>
</dbReference>
<dbReference type="AlphaFoldDB" id="A0A0E9Q6P4"/>
<name>A0A0E9Q6P4_ANGAN</name>
<proteinExistence type="predicted"/>
<accession>A0A0E9Q6P4</accession>
<reference evidence="1" key="2">
    <citation type="journal article" date="2015" name="Fish Shellfish Immunol.">
        <title>Early steps in the European eel (Anguilla anguilla)-Vibrio vulnificus interaction in the gills: Role of the RtxA13 toxin.</title>
        <authorList>
            <person name="Callol A."/>
            <person name="Pajuelo D."/>
            <person name="Ebbesson L."/>
            <person name="Teles M."/>
            <person name="MacKenzie S."/>
            <person name="Amaro C."/>
        </authorList>
    </citation>
    <scope>NUCLEOTIDE SEQUENCE</scope>
</reference>
<sequence>MWEKTHNQKKIVFTVLRFGFDTSANGPATLHCSSYTCIHAFNLMFNFT</sequence>
<reference evidence="1" key="1">
    <citation type="submission" date="2014-11" db="EMBL/GenBank/DDBJ databases">
        <authorList>
            <person name="Amaro Gonzalez C."/>
        </authorList>
    </citation>
    <scope>NUCLEOTIDE SEQUENCE</scope>
</reference>
<organism evidence="1">
    <name type="scientific">Anguilla anguilla</name>
    <name type="common">European freshwater eel</name>
    <name type="synonym">Muraena anguilla</name>
    <dbReference type="NCBI Taxonomy" id="7936"/>
    <lineage>
        <taxon>Eukaryota</taxon>
        <taxon>Metazoa</taxon>
        <taxon>Chordata</taxon>
        <taxon>Craniata</taxon>
        <taxon>Vertebrata</taxon>
        <taxon>Euteleostomi</taxon>
        <taxon>Actinopterygii</taxon>
        <taxon>Neopterygii</taxon>
        <taxon>Teleostei</taxon>
        <taxon>Anguilliformes</taxon>
        <taxon>Anguillidae</taxon>
        <taxon>Anguilla</taxon>
    </lineage>
</organism>
<evidence type="ECO:0000313" key="1">
    <source>
        <dbReference type="EMBL" id="JAH12409.1"/>
    </source>
</evidence>